<sequence length="157" mass="17897">MPPTSAAEVLLLPSNEKEKMDSQKEEVKPHDIDFEASNLSLKQDFLVGEVDRYDGIIVDPSSLPADVQSFVEAINISLALWKSQERKVVWLILPTANANLVYPAIEELCPLFHPMHHIKSVWRHLFSMIKDSELTENNYVQYLGSALKYKQIGNRHP</sequence>
<evidence type="ECO:0000313" key="3">
    <source>
        <dbReference type="EMBL" id="OAE32323.1"/>
    </source>
</evidence>
<feature type="region of interest" description="Disordered" evidence="1">
    <location>
        <begin position="1"/>
        <end position="24"/>
    </location>
</feature>
<feature type="compositionally biased region" description="Basic and acidic residues" evidence="1">
    <location>
        <begin position="15"/>
        <end position="24"/>
    </location>
</feature>
<evidence type="ECO:0000256" key="1">
    <source>
        <dbReference type="SAM" id="MobiDB-lite"/>
    </source>
</evidence>
<dbReference type="EMBL" id="LVLJ01000855">
    <property type="protein sequence ID" value="OAE32323.1"/>
    <property type="molecule type" value="Genomic_DNA"/>
</dbReference>
<accession>A0A176WI68</accession>
<reference evidence="3" key="1">
    <citation type="submission" date="2016-03" db="EMBL/GenBank/DDBJ databases">
        <title>Mechanisms controlling the formation of the plant cell surface in tip-growing cells are functionally conserved among land plants.</title>
        <authorList>
            <person name="Honkanen S."/>
            <person name="Jones V.A."/>
            <person name="Morieri G."/>
            <person name="Champion C."/>
            <person name="Hetherington A.J."/>
            <person name="Kelly S."/>
            <person name="Saint-Marcoux D."/>
            <person name="Proust H."/>
            <person name="Prescott H."/>
            <person name="Dolan L."/>
        </authorList>
    </citation>
    <scope>NUCLEOTIDE SEQUENCE [LARGE SCALE GENOMIC DNA]</scope>
    <source>
        <tissue evidence="3">Whole gametophyte</tissue>
    </source>
</reference>
<comment type="caution">
    <text evidence="3">The sequence shown here is derived from an EMBL/GenBank/DDBJ whole genome shotgun (WGS) entry which is preliminary data.</text>
</comment>
<evidence type="ECO:0000313" key="4">
    <source>
        <dbReference type="Proteomes" id="UP000077202"/>
    </source>
</evidence>
<dbReference type="AlphaFoldDB" id="A0A176WI68"/>
<feature type="domain" description="Pre-nudix hydrolase" evidence="2">
    <location>
        <begin position="47"/>
        <end position="107"/>
    </location>
</feature>
<dbReference type="Pfam" id="PF18290">
    <property type="entry name" value="Nudix_hydro"/>
    <property type="match status" value="1"/>
</dbReference>
<proteinExistence type="predicted"/>
<keyword evidence="4" id="KW-1185">Reference proteome</keyword>
<organism evidence="3 4">
    <name type="scientific">Marchantia polymorpha subsp. ruderalis</name>
    <dbReference type="NCBI Taxonomy" id="1480154"/>
    <lineage>
        <taxon>Eukaryota</taxon>
        <taxon>Viridiplantae</taxon>
        <taxon>Streptophyta</taxon>
        <taxon>Embryophyta</taxon>
        <taxon>Marchantiophyta</taxon>
        <taxon>Marchantiopsida</taxon>
        <taxon>Marchantiidae</taxon>
        <taxon>Marchantiales</taxon>
        <taxon>Marchantiaceae</taxon>
        <taxon>Marchantia</taxon>
    </lineage>
</organism>
<protein>
    <recommendedName>
        <fullName evidence="2">Pre-nudix hydrolase domain-containing protein</fullName>
    </recommendedName>
</protein>
<name>A0A176WI68_MARPO</name>
<dbReference type="InterPro" id="IPR040618">
    <property type="entry name" value="Pre-Nudix"/>
</dbReference>
<gene>
    <name evidence="3" type="ORF">AXG93_809s1040</name>
</gene>
<dbReference type="Proteomes" id="UP000077202">
    <property type="component" value="Unassembled WGS sequence"/>
</dbReference>
<evidence type="ECO:0000259" key="2">
    <source>
        <dbReference type="Pfam" id="PF18290"/>
    </source>
</evidence>
<dbReference type="Gene3D" id="3.40.630.30">
    <property type="match status" value="1"/>
</dbReference>